<evidence type="ECO:0000256" key="1">
    <source>
        <dbReference type="SAM" id="Phobius"/>
    </source>
</evidence>
<gene>
    <name evidence="2" type="ORF">Kalk_19830</name>
</gene>
<evidence type="ECO:0008006" key="4">
    <source>
        <dbReference type="Google" id="ProtNLM"/>
    </source>
</evidence>
<feature type="transmembrane region" description="Helical" evidence="1">
    <location>
        <begin position="220"/>
        <end position="248"/>
    </location>
</feature>
<name>A0A2K9LQM6_9GAMM</name>
<protein>
    <recommendedName>
        <fullName evidence="4">Stage II sporulation protein M</fullName>
    </recommendedName>
</protein>
<feature type="transmembrane region" description="Helical" evidence="1">
    <location>
        <begin position="177"/>
        <end position="200"/>
    </location>
</feature>
<feature type="transmembrane region" description="Helical" evidence="1">
    <location>
        <begin position="302"/>
        <end position="323"/>
    </location>
</feature>
<feature type="transmembrane region" description="Helical" evidence="1">
    <location>
        <begin position="269"/>
        <end position="290"/>
    </location>
</feature>
<dbReference type="PANTHER" id="PTHR35337">
    <property type="entry name" value="SLR1478 PROTEIN"/>
    <property type="match status" value="1"/>
</dbReference>
<dbReference type="RefSeq" id="WP_101895913.1">
    <property type="nucleotide sequence ID" value="NZ_CP022684.1"/>
</dbReference>
<sequence length="332" mass="37345">MKQELFENHFRPIWQAFETTLDELEQFKQLRKKANVTGFADQYRQVCHHLALAQERQYSPYLIDRLNQLALRGHQQLYQSHNNILYNIVHFILVGFPATVRREFTFIWASSLLFFGSLLIMAALTYYDPSLIYSVYPEGAVRDFTEMYDPANKAFMQEQRSAADDFSMFGFYIKNNIGIGFQTFASGFVLGIGALFNLLYNGIVLGAVMGYLTDMGFTDTFFPFVIGHGAFELTGIAIAGAAGLKLGYGLLCPGRLTRKQSLIKAAREAMSLVYGVFFLLLIAAFVEAFWSSSSYLSNSAKYIAGGSFWLLVLSYLSLGYTGLNRGAHRGSE</sequence>
<dbReference type="OrthoDB" id="9792847at2"/>
<evidence type="ECO:0000313" key="2">
    <source>
        <dbReference type="EMBL" id="AUM14540.1"/>
    </source>
</evidence>
<reference evidence="3" key="1">
    <citation type="submission" date="2017-08" db="EMBL/GenBank/DDBJ databases">
        <title>Direct submision.</title>
        <authorList>
            <person name="Kim S.-J."/>
            <person name="Rhee S.-K."/>
        </authorList>
    </citation>
    <scope>NUCLEOTIDE SEQUENCE [LARGE SCALE GENOMIC DNA]</scope>
    <source>
        <strain evidence="3">GI5</strain>
    </source>
</reference>
<dbReference type="Pfam" id="PF01944">
    <property type="entry name" value="SpoIIM"/>
    <property type="match status" value="1"/>
</dbReference>
<dbReference type="PANTHER" id="PTHR35337:SF1">
    <property type="entry name" value="SLR1478 PROTEIN"/>
    <property type="match status" value="1"/>
</dbReference>
<keyword evidence="1" id="KW-0812">Transmembrane</keyword>
<keyword evidence="1" id="KW-0472">Membrane</keyword>
<keyword evidence="3" id="KW-1185">Reference proteome</keyword>
<organism evidence="2 3">
    <name type="scientific">Ketobacter alkanivorans</name>
    <dbReference type="NCBI Taxonomy" id="1917421"/>
    <lineage>
        <taxon>Bacteria</taxon>
        <taxon>Pseudomonadati</taxon>
        <taxon>Pseudomonadota</taxon>
        <taxon>Gammaproteobacteria</taxon>
        <taxon>Pseudomonadales</taxon>
        <taxon>Ketobacteraceae</taxon>
        <taxon>Ketobacter</taxon>
    </lineage>
</organism>
<dbReference type="Proteomes" id="UP000235116">
    <property type="component" value="Chromosome"/>
</dbReference>
<dbReference type="AlphaFoldDB" id="A0A2K9LQM6"/>
<proteinExistence type="predicted"/>
<accession>A0A2K9LQM6</accession>
<feature type="transmembrane region" description="Helical" evidence="1">
    <location>
        <begin position="106"/>
        <end position="127"/>
    </location>
</feature>
<dbReference type="KEGG" id="kak:Kalk_19830"/>
<dbReference type="InterPro" id="IPR002798">
    <property type="entry name" value="SpoIIM-like"/>
</dbReference>
<keyword evidence="1" id="KW-1133">Transmembrane helix</keyword>
<dbReference type="EMBL" id="CP022684">
    <property type="protein sequence ID" value="AUM14540.1"/>
    <property type="molecule type" value="Genomic_DNA"/>
</dbReference>
<evidence type="ECO:0000313" key="3">
    <source>
        <dbReference type="Proteomes" id="UP000235116"/>
    </source>
</evidence>